<feature type="domain" description="Kringle" evidence="5">
    <location>
        <begin position="369"/>
        <end position="449"/>
    </location>
</feature>
<feature type="disulfide bond" evidence="3">
    <location>
        <begin position="328"/>
        <end position="351"/>
    </location>
</feature>
<keyword evidence="4" id="KW-0732">Signal</keyword>
<evidence type="ECO:0000256" key="4">
    <source>
        <dbReference type="SAM" id="SignalP"/>
    </source>
</evidence>
<evidence type="ECO:0000256" key="1">
    <source>
        <dbReference type="ARBA" id="ARBA00022572"/>
    </source>
</evidence>
<dbReference type="SUPFAM" id="SSF57440">
    <property type="entry name" value="Kringle-like"/>
    <property type="match status" value="5"/>
</dbReference>
<dbReference type="EMBL" id="LR899867">
    <property type="protein sequence ID" value="CAD7242995.1"/>
    <property type="molecule type" value="Genomic_DNA"/>
</dbReference>
<feature type="domain" description="Kringle" evidence="5">
    <location>
        <begin position="696"/>
        <end position="774"/>
    </location>
</feature>
<feature type="chain" id="PRO_5036208986" description="Kringle domain-containing protein" evidence="4">
    <location>
        <begin position="21"/>
        <end position="774"/>
    </location>
</feature>
<dbReference type="InterPro" id="IPR018056">
    <property type="entry name" value="Kringle_CS"/>
</dbReference>
<feature type="domain" description="Kringle" evidence="5">
    <location>
        <begin position="594"/>
        <end position="669"/>
    </location>
</feature>
<gene>
    <name evidence="6" type="ORF">DSTB1V02_LOCUS2933</name>
</gene>
<accession>A0A7R8X3A7</accession>
<dbReference type="Gene3D" id="2.40.20.10">
    <property type="entry name" value="Plasminogen Kringle 4"/>
    <property type="match status" value="5"/>
</dbReference>
<comment type="caution">
    <text evidence="3">Lacks conserved residue(s) required for the propagation of feature annotation.</text>
</comment>
<dbReference type="Pfam" id="PF00051">
    <property type="entry name" value="Kringle"/>
    <property type="match status" value="5"/>
</dbReference>
<dbReference type="SMART" id="SM00130">
    <property type="entry name" value="KR"/>
    <property type="match status" value="5"/>
</dbReference>
<evidence type="ECO:0000256" key="3">
    <source>
        <dbReference type="PROSITE-ProRule" id="PRU00121"/>
    </source>
</evidence>
<evidence type="ECO:0000313" key="7">
    <source>
        <dbReference type="Proteomes" id="UP000677054"/>
    </source>
</evidence>
<dbReference type="AlphaFoldDB" id="A0A7R8X3A7"/>
<dbReference type="PANTHER" id="PTHR24261">
    <property type="entry name" value="PLASMINOGEN-RELATED"/>
    <property type="match status" value="1"/>
</dbReference>
<dbReference type="CDD" id="cd00108">
    <property type="entry name" value="KR"/>
    <property type="match status" value="5"/>
</dbReference>
<dbReference type="InterPro" id="IPR038178">
    <property type="entry name" value="Kringle_sf"/>
</dbReference>
<name>A0A7R8X3A7_9CRUS</name>
<feature type="signal peptide" evidence="4">
    <location>
        <begin position="1"/>
        <end position="20"/>
    </location>
</feature>
<dbReference type="InterPro" id="IPR050759">
    <property type="entry name" value="Serine_protease_kringle"/>
</dbReference>
<dbReference type="OrthoDB" id="1915767at2759"/>
<feature type="domain" description="Kringle" evidence="5">
    <location>
        <begin position="275"/>
        <end position="356"/>
    </location>
</feature>
<evidence type="ECO:0000256" key="2">
    <source>
        <dbReference type="ARBA" id="ARBA00023157"/>
    </source>
</evidence>
<dbReference type="PANTHER" id="PTHR24261:SF7">
    <property type="entry name" value="KRINGLE DOMAIN-CONTAINING PROTEIN"/>
    <property type="match status" value="1"/>
</dbReference>
<evidence type="ECO:0000313" key="6">
    <source>
        <dbReference type="EMBL" id="CAD7242995.1"/>
    </source>
</evidence>
<dbReference type="InterPro" id="IPR013806">
    <property type="entry name" value="Kringle-like"/>
</dbReference>
<feature type="domain" description="Kringle" evidence="5">
    <location>
        <begin position="477"/>
        <end position="560"/>
    </location>
</feature>
<dbReference type="PROSITE" id="PS00021">
    <property type="entry name" value="KRINGLE_1"/>
    <property type="match status" value="4"/>
</dbReference>
<keyword evidence="2 3" id="KW-1015">Disulfide bond</keyword>
<dbReference type="PRINTS" id="PR00018">
    <property type="entry name" value="KRINGLE"/>
</dbReference>
<keyword evidence="7" id="KW-1185">Reference proteome</keyword>
<dbReference type="InterPro" id="IPR032675">
    <property type="entry name" value="LRR_dom_sf"/>
</dbReference>
<protein>
    <recommendedName>
        <fullName evidence="5">Kringle domain-containing protein</fullName>
    </recommendedName>
</protein>
<dbReference type="PROSITE" id="PS50070">
    <property type="entry name" value="KRINGLE_2"/>
    <property type="match status" value="5"/>
</dbReference>
<dbReference type="InterPro" id="IPR000001">
    <property type="entry name" value="Kringle"/>
</dbReference>
<proteinExistence type="predicted"/>
<reference evidence="6" key="1">
    <citation type="submission" date="2020-11" db="EMBL/GenBank/DDBJ databases">
        <authorList>
            <person name="Tran Van P."/>
        </authorList>
    </citation>
    <scope>NUCLEOTIDE SEQUENCE</scope>
</reference>
<dbReference type="SUPFAM" id="SSF52058">
    <property type="entry name" value="L domain-like"/>
    <property type="match status" value="1"/>
</dbReference>
<keyword evidence="1 3" id="KW-0420">Kringle</keyword>
<dbReference type="Proteomes" id="UP000677054">
    <property type="component" value="Unassembled WGS sequence"/>
</dbReference>
<sequence length="774" mass="88269">MEPFTSLCLALAFLLPAVTGQGGCLVAREIGPCTCEGRDPKMWSHEPDLDCSKARTSEEISSAFGNSWPSTLFWEFRLRDNEDVRELPEGAFGSASFQSIRIRNTKLEAVHPAAILPSKDRLLVLDIQNSRLKEFPFEILPYLHRLLTLNLRGNSLTALPALQSISLRVISLPSNSIASVEEDGWNTPNLRVLDVAMNPSLEVSSGLLKKMERLERFWCPRCKTGPPRSTELQKFNPEIFNAVGLSADKIRRILQDAISGGVASTAYPECRLTEKGREYVGTESKTETGKKCLRWDSKPYGKPKDFSPIEDYEGHFPNRDSWSHENFCRNPSGKERPWCFVSDRKIKWEYCDIPMCDDRDPPKCKVTQQGGEYTGRKNVTLSGLPCQPWAGSAPHAQLELLLHRQAFADAEKINREHNFCRNPDGKVAPWCFNANGDDPSWEFCDIPFCDIQPSDRHQQPSEAAEHHVYPECRLSERGKEYVGTASKTETGRPCLRWDSKPYGMPWDFFHKGYPYEKHFLGASATPHGNHCRNPGLHRRRPWCFVSDPHVKWEYCDIPLCDDKSWSFLRQDFHAIFWSFSVRRLKPLECKDTESGGEYVGTLNVTLSGTPCQRWLTPKPNKHDMWNFLSQFSDELDGPHNFCRNVDEGYGPWCYTVAGVRWEYCDVPFCSVPEGKQCIRVAGKCVDPLECKKTKMGKEYTGTLNTTVSGYPCQPWMSLYPNWHEMGYRSKGHFPDELYPAHNFCRNPDSTDEGPWCYNGSGKEPKRELCDVPMC</sequence>
<organism evidence="6">
    <name type="scientific">Darwinula stevensoni</name>
    <dbReference type="NCBI Taxonomy" id="69355"/>
    <lineage>
        <taxon>Eukaryota</taxon>
        <taxon>Metazoa</taxon>
        <taxon>Ecdysozoa</taxon>
        <taxon>Arthropoda</taxon>
        <taxon>Crustacea</taxon>
        <taxon>Oligostraca</taxon>
        <taxon>Ostracoda</taxon>
        <taxon>Podocopa</taxon>
        <taxon>Podocopida</taxon>
        <taxon>Darwinulocopina</taxon>
        <taxon>Darwinuloidea</taxon>
        <taxon>Darwinulidae</taxon>
        <taxon>Darwinula</taxon>
    </lineage>
</organism>
<evidence type="ECO:0000259" key="5">
    <source>
        <dbReference type="PROSITE" id="PS50070"/>
    </source>
</evidence>
<dbReference type="EMBL" id="CAJPEV010000350">
    <property type="protein sequence ID" value="CAG0884309.1"/>
    <property type="molecule type" value="Genomic_DNA"/>
</dbReference>
<dbReference type="Gene3D" id="3.80.10.10">
    <property type="entry name" value="Ribonuclease Inhibitor"/>
    <property type="match status" value="1"/>
</dbReference>